<comment type="similarity">
    <text evidence="1">Belongs to the CutC family.</text>
</comment>
<dbReference type="OrthoDB" id="7392499at2759"/>
<dbReference type="InterPro" id="IPR005627">
    <property type="entry name" value="CutC-like"/>
</dbReference>
<dbReference type="PANTHER" id="PTHR12598:SF0">
    <property type="entry name" value="COPPER HOMEOSTASIS PROTEIN CUTC HOMOLOG"/>
    <property type="match status" value="1"/>
</dbReference>
<gene>
    <name evidence="3" type="ORF">CERSUDRAFT_68572</name>
</gene>
<evidence type="ECO:0000313" key="4">
    <source>
        <dbReference type="Proteomes" id="UP000016930"/>
    </source>
</evidence>
<name>M2R2S8_CERS8</name>
<dbReference type="InterPro" id="IPR036822">
    <property type="entry name" value="CutC-like_dom_sf"/>
</dbReference>
<dbReference type="STRING" id="914234.M2R2S8"/>
<dbReference type="Pfam" id="PF03932">
    <property type="entry name" value="CutC"/>
    <property type="match status" value="1"/>
</dbReference>
<dbReference type="Gene3D" id="3.20.20.380">
    <property type="entry name" value="Copper homeostasis (CutC) domain"/>
    <property type="match status" value="2"/>
</dbReference>
<accession>M2R2S8</accession>
<dbReference type="SUPFAM" id="SSF110395">
    <property type="entry name" value="CutC-like"/>
    <property type="match status" value="1"/>
</dbReference>
<dbReference type="EMBL" id="KB445810">
    <property type="protein sequence ID" value="EMD32547.1"/>
    <property type="molecule type" value="Genomic_DNA"/>
</dbReference>
<keyword evidence="4" id="KW-1185">Reference proteome</keyword>
<dbReference type="Proteomes" id="UP000016930">
    <property type="component" value="Unassembled WGS sequence"/>
</dbReference>
<evidence type="ECO:0000256" key="2">
    <source>
        <dbReference type="ARBA" id="ARBA00019014"/>
    </source>
</evidence>
<dbReference type="HOGENOM" id="CLU_050555_3_2_1"/>
<dbReference type="PANTHER" id="PTHR12598">
    <property type="entry name" value="COPPER HOMEOSTASIS PROTEIN CUTC"/>
    <property type="match status" value="1"/>
</dbReference>
<reference evidence="3 4" key="1">
    <citation type="journal article" date="2012" name="Proc. Natl. Acad. Sci. U.S.A.">
        <title>Comparative genomics of Ceriporiopsis subvermispora and Phanerochaete chrysosporium provide insight into selective ligninolysis.</title>
        <authorList>
            <person name="Fernandez-Fueyo E."/>
            <person name="Ruiz-Duenas F.J."/>
            <person name="Ferreira P."/>
            <person name="Floudas D."/>
            <person name="Hibbett D.S."/>
            <person name="Canessa P."/>
            <person name="Larrondo L.F."/>
            <person name="James T.Y."/>
            <person name="Seelenfreund D."/>
            <person name="Lobos S."/>
            <person name="Polanco R."/>
            <person name="Tello M."/>
            <person name="Honda Y."/>
            <person name="Watanabe T."/>
            <person name="Watanabe T."/>
            <person name="Ryu J.S."/>
            <person name="Kubicek C.P."/>
            <person name="Schmoll M."/>
            <person name="Gaskell J."/>
            <person name="Hammel K.E."/>
            <person name="St John F.J."/>
            <person name="Vanden Wymelenberg A."/>
            <person name="Sabat G."/>
            <person name="Splinter BonDurant S."/>
            <person name="Syed K."/>
            <person name="Yadav J.S."/>
            <person name="Doddapaneni H."/>
            <person name="Subramanian V."/>
            <person name="Lavin J.L."/>
            <person name="Oguiza J.A."/>
            <person name="Perez G."/>
            <person name="Pisabarro A.G."/>
            <person name="Ramirez L."/>
            <person name="Santoyo F."/>
            <person name="Master E."/>
            <person name="Coutinho P.M."/>
            <person name="Henrissat B."/>
            <person name="Lombard V."/>
            <person name="Magnuson J.K."/>
            <person name="Kuees U."/>
            <person name="Hori C."/>
            <person name="Igarashi K."/>
            <person name="Samejima M."/>
            <person name="Held B.W."/>
            <person name="Barry K.W."/>
            <person name="LaButti K.M."/>
            <person name="Lapidus A."/>
            <person name="Lindquist E.A."/>
            <person name="Lucas S.M."/>
            <person name="Riley R."/>
            <person name="Salamov A.A."/>
            <person name="Hoffmeister D."/>
            <person name="Schwenk D."/>
            <person name="Hadar Y."/>
            <person name="Yarden O."/>
            <person name="de Vries R.P."/>
            <person name="Wiebenga A."/>
            <person name="Stenlid J."/>
            <person name="Eastwood D."/>
            <person name="Grigoriev I.V."/>
            <person name="Berka R.M."/>
            <person name="Blanchette R.A."/>
            <person name="Kersten P."/>
            <person name="Martinez A.T."/>
            <person name="Vicuna R."/>
            <person name="Cullen D."/>
        </authorList>
    </citation>
    <scope>NUCLEOTIDE SEQUENCE [LARGE SCALE GENOMIC DNA]</scope>
    <source>
        <strain evidence="3 4">B</strain>
    </source>
</reference>
<proteinExistence type="inferred from homology"/>
<evidence type="ECO:0000256" key="1">
    <source>
        <dbReference type="ARBA" id="ARBA00007768"/>
    </source>
</evidence>
<sequence>MNAPDDGITIEVCVDSVESAAAAVQGGADRLELCSNLGLGGGTTPSLGLLRSVQRAVPRTPIMVMVRPRTGDFLYSEGEFNVMLEDIRIFKESGTAGVVFGVLDQSGAIDVDRTQKLANEAFPMQGIPPCGHGRAAPSSLHVLRTLFATASGAHAHSHVPALLPGAGINAPTARPLLDALLPCGLREIHLSAGAWEPGAMRYRPEGMGMGLGGDGEWGVWRASEERVRAVRAIADAAVREHTARVAVESSTPEGLAHRDE</sequence>
<organism evidence="3 4">
    <name type="scientific">Ceriporiopsis subvermispora (strain B)</name>
    <name type="common">White-rot fungus</name>
    <name type="synonym">Gelatoporia subvermispora</name>
    <dbReference type="NCBI Taxonomy" id="914234"/>
    <lineage>
        <taxon>Eukaryota</taxon>
        <taxon>Fungi</taxon>
        <taxon>Dikarya</taxon>
        <taxon>Basidiomycota</taxon>
        <taxon>Agaricomycotina</taxon>
        <taxon>Agaricomycetes</taxon>
        <taxon>Polyporales</taxon>
        <taxon>Gelatoporiaceae</taxon>
        <taxon>Gelatoporia</taxon>
    </lineage>
</organism>
<evidence type="ECO:0000313" key="3">
    <source>
        <dbReference type="EMBL" id="EMD32547.1"/>
    </source>
</evidence>
<protein>
    <recommendedName>
        <fullName evidence="2">Copper homeostasis protein cutC homolog</fullName>
    </recommendedName>
</protein>
<dbReference type="AlphaFoldDB" id="M2R2S8"/>
<dbReference type="GO" id="GO:0005507">
    <property type="term" value="F:copper ion binding"/>
    <property type="evidence" value="ECO:0007669"/>
    <property type="project" value="TreeGrafter"/>
</dbReference>